<comment type="subcellular location">
    <subcellularLocation>
        <location evidence="2">Membrane</location>
    </subcellularLocation>
</comment>
<dbReference type="Proteomes" id="UP000663929">
    <property type="component" value="Chromosome"/>
</dbReference>
<dbReference type="AlphaFoldDB" id="A0A8A4TYS7"/>
<evidence type="ECO:0000259" key="12">
    <source>
        <dbReference type="PROSITE" id="PS50109"/>
    </source>
</evidence>
<dbReference type="InterPro" id="IPR003594">
    <property type="entry name" value="HATPase_dom"/>
</dbReference>
<dbReference type="InterPro" id="IPR003661">
    <property type="entry name" value="HisK_dim/P_dom"/>
</dbReference>
<evidence type="ECO:0000313" key="15">
    <source>
        <dbReference type="Proteomes" id="UP000663929"/>
    </source>
</evidence>
<evidence type="ECO:0000256" key="9">
    <source>
        <dbReference type="ARBA" id="ARBA00023012"/>
    </source>
</evidence>
<protein>
    <recommendedName>
        <fullName evidence="3">histidine kinase</fullName>
        <ecNumber evidence="3">2.7.13.3</ecNumber>
    </recommendedName>
</protein>
<keyword evidence="8 11" id="KW-1133">Transmembrane helix</keyword>
<evidence type="ECO:0000256" key="10">
    <source>
        <dbReference type="SAM" id="MobiDB-lite"/>
    </source>
</evidence>
<dbReference type="Pfam" id="PF02518">
    <property type="entry name" value="HATPase_c"/>
    <property type="match status" value="1"/>
</dbReference>
<dbReference type="EC" id="2.7.13.3" evidence="3"/>
<dbReference type="InterPro" id="IPR036890">
    <property type="entry name" value="HATPase_C_sf"/>
</dbReference>
<dbReference type="Gene3D" id="1.10.287.130">
    <property type="match status" value="1"/>
</dbReference>
<dbReference type="PROSITE" id="PS50109">
    <property type="entry name" value="HIS_KIN"/>
    <property type="match status" value="1"/>
</dbReference>
<dbReference type="InterPro" id="IPR050428">
    <property type="entry name" value="TCS_sensor_his_kinase"/>
</dbReference>
<evidence type="ECO:0000256" key="6">
    <source>
        <dbReference type="ARBA" id="ARBA00022692"/>
    </source>
</evidence>
<keyword evidence="5" id="KW-0808">Transferase</keyword>
<dbReference type="PANTHER" id="PTHR45436">
    <property type="entry name" value="SENSOR HISTIDINE KINASE YKOH"/>
    <property type="match status" value="1"/>
</dbReference>
<dbReference type="SUPFAM" id="SSF55874">
    <property type="entry name" value="ATPase domain of HSP90 chaperone/DNA topoisomerase II/histidine kinase"/>
    <property type="match status" value="1"/>
</dbReference>
<keyword evidence="7 14" id="KW-0418">Kinase</keyword>
<dbReference type="SMART" id="SM00388">
    <property type="entry name" value="HisKA"/>
    <property type="match status" value="1"/>
</dbReference>
<keyword evidence="6 11" id="KW-0812">Transmembrane</keyword>
<dbReference type="KEGG" id="scor:J3U87_04325"/>
<dbReference type="CDD" id="cd00082">
    <property type="entry name" value="HisKA"/>
    <property type="match status" value="1"/>
</dbReference>
<dbReference type="GO" id="GO:0000155">
    <property type="term" value="F:phosphorelay sensor kinase activity"/>
    <property type="evidence" value="ECO:0007669"/>
    <property type="project" value="InterPro"/>
</dbReference>
<evidence type="ECO:0000256" key="2">
    <source>
        <dbReference type="ARBA" id="ARBA00004370"/>
    </source>
</evidence>
<evidence type="ECO:0000256" key="4">
    <source>
        <dbReference type="ARBA" id="ARBA00022553"/>
    </source>
</evidence>
<evidence type="ECO:0000256" key="11">
    <source>
        <dbReference type="SAM" id="Phobius"/>
    </source>
</evidence>
<evidence type="ECO:0000259" key="13">
    <source>
        <dbReference type="PROSITE" id="PS50885"/>
    </source>
</evidence>
<keyword evidence="4" id="KW-0597">Phosphoprotein</keyword>
<sequence>MSPIPEVSEPAAIDPADPVPSEPPEPEAATDDPRAPSALRHSLRFRVTTSFLVAGLILGLVYAGVVGIYLHDMEDQVAINLLRLEAEHFEKEMATNPSATLPNTRLLRGFLVDPAKGETTADLPAPFDEWAGDRGPGEHELFTPDMHIKIHPLENGSLLYLYHFVGEIEPLDKSYLTEILLVGLVLVVLLNGWAGFLLARRVLAPIVNLADQVGRTDPDAMPVHLTGPFYRDEVGALAQALQRAMNRIAEFIDRERRFTRDASHELRTPVTVIKGAAELVRHRAELGQPIQAPLRRIERAVLDMENIIVTFLYLGREGTVQHRVAAEAETDATAVVPVVENLMGANRYLLEEKEVEARLEVIEGFAVAAPEPVISIAIGNLFRNACQYTDRGMVRVCIHPGRVDIIDTGRGMNREAQKAAPRPKEMGFGLGLSIVEDFCGRHGWCLEIESEPGKGTRATLIFDDAHQATPAT</sequence>
<evidence type="ECO:0000256" key="5">
    <source>
        <dbReference type="ARBA" id="ARBA00022679"/>
    </source>
</evidence>
<dbReference type="Pfam" id="PF00672">
    <property type="entry name" value="HAMP"/>
    <property type="match status" value="1"/>
</dbReference>
<evidence type="ECO:0000256" key="8">
    <source>
        <dbReference type="ARBA" id="ARBA00022989"/>
    </source>
</evidence>
<keyword evidence="15" id="KW-1185">Reference proteome</keyword>
<feature type="transmembrane region" description="Helical" evidence="11">
    <location>
        <begin position="179"/>
        <end position="199"/>
    </location>
</feature>
<feature type="transmembrane region" description="Helical" evidence="11">
    <location>
        <begin position="50"/>
        <end position="70"/>
    </location>
</feature>
<dbReference type="Pfam" id="PF00512">
    <property type="entry name" value="HisKA"/>
    <property type="match status" value="1"/>
</dbReference>
<feature type="region of interest" description="Disordered" evidence="10">
    <location>
        <begin position="1"/>
        <end position="35"/>
    </location>
</feature>
<keyword evidence="9" id="KW-0902">Two-component regulatory system</keyword>
<dbReference type="InterPro" id="IPR005467">
    <property type="entry name" value="His_kinase_dom"/>
</dbReference>
<dbReference type="EMBL" id="CP071793">
    <property type="protein sequence ID" value="QTD51675.1"/>
    <property type="molecule type" value="Genomic_DNA"/>
</dbReference>
<gene>
    <name evidence="14" type="ORF">J3U87_04325</name>
</gene>
<dbReference type="SUPFAM" id="SSF47384">
    <property type="entry name" value="Homodimeric domain of signal transducing histidine kinase"/>
    <property type="match status" value="1"/>
</dbReference>
<dbReference type="RefSeq" id="WP_237381801.1">
    <property type="nucleotide sequence ID" value="NZ_CP071793.1"/>
</dbReference>
<dbReference type="PROSITE" id="PS50885">
    <property type="entry name" value="HAMP"/>
    <property type="match status" value="1"/>
</dbReference>
<organism evidence="14 15">
    <name type="scientific">Sulfidibacter corallicola</name>
    <dbReference type="NCBI Taxonomy" id="2818388"/>
    <lineage>
        <taxon>Bacteria</taxon>
        <taxon>Pseudomonadati</taxon>
        <taxon>Acidobacteriota</taxon>
        <taxon>Holophagae</taxon>
        <taxon>Acanthopleuribacterales</taxon>
        <taxon>Acanthopleuribacteraceae</taxon>
        <taxon>Sulfidibacter</taxon>
    </lineage>
</organism>
<evidence type="ECO:0000256" key="1">
    <source>
        <dbReference type="ARBA" id="ARBA00000085"/>
    </source>
</evidence>
<keyword evidence="11" id="KW-0472">Membrane</keyword>
<feature type="domain" description="Histidine kinase" evidence="12">
    <location>
        <begin position="261"/>
        <end position="466"/>
    </location>
</feature>
<feature type="domain" description="HAMP" evidence="13">
    <location>
        <begin position="200"/>
        <end position="253"/>
    </location>
</feature>
<accession>A0A8A4TYS7</accession>
<dbReference type="Gene3D" id="6.10.340.10">
    <property type="match status" value="1"/>
</dbReference>
<name>A0A8A4TYS7_SULCO</name>
<comment type="catalytic activity">
    <reaction evidence="1">
        <text>ATP + protein L-histidine = ADP + protein N-phospho-L-histidine.</text>
        <dbReference type="EC" id="2.7.13.3"/>
    </reaction>
</comment>
<dbReference type="InterPro" id="IPR003660">
    <property type="entry name" value="HAMP_dom"/>
</dbReference>
<evidence type="ECO:0000313" key="14">
    <source>
        <dbReference type="EMBL" id="QTD51675.1"/>
    </source>
</evidence>
<evidence type="ECO:0000256" key="7">
    <source>
        <dbReference type="ARBA" id="ARBA00022777"/>
    </source>
</evidence>
<dbReference type="InterPro" id="IPR036097">
    <property type="entry name" value="HisK_dim/P_sf"/>
</dbReference>
<dbReference type="Gene3D" id="3.30.565.10">
    <property type="entry name" value="Histidine kinase-like ATPase, C-terminal domain"/>
    <property type="match status" value="1"/>
</dbReference>
<proteinExistence type="predicted"/>
<dbReference type="PANTHER" id="PTHR45436:SF16">
    <property type="entry name" value="HISTIDINE KINASE"/>
    <property type="match status" value="1"/>
</dbReference>
<dbReference type="GO" id="GO:0005886">
    <property type="term" value="C:plasma membrane"/>
    <property type="evidence" value="ECO:0007669"/>
    <property type="project" value="TreeGrafter"/>
</dbReference>
<reference evidence="14" key="1">
    <citation type="submission" date="2021-03" db="EMBL/GenBank/DDBJ databases">
        <title>Acanthopleuribacteraceae sp. M133.</title>
        <authorList>
            <person name="Wang G."/>
        </authorList>
    </citation>
    <scope>NUCLEOTIDE SEQUENCE</scope>
    <source>
        <strain evidence="14">M133</strain>
    </source>
</reference>
<evidence type="ECO:0000256" key="3">
    <source>
        <dbReference type="ARBA" id="ARBA00012438"/>
    </source>
</evidence>
<dbReference type="SMART" id="SM00387">
    <property type="entry name" value="HATPase_c"/>
    <property type="match status" value="1"/>
</dbReference>